<dbReference type="PANTHER" id="PTHR23322:SF6">
    <property type="entry name" value="UBX DOMAIN-CONTAINING PROTEIN 7"/>
    <property type="match status" value="1"/>
</dbReference>
<dbReference type="VEuPathDB" id="FungiDB:B1J91_M01320g"/>
<dbReference type="GO" id="GO:0005634">
    <property type="term" value="C:nucleus"/>
    <property type="evidence" value="ECO:0007669"/>
    <property type="project" value="TreeGrafter"/>
</dbReference>
<dbReference type="CDD" id="cd14346">
    <property type="entry name" value="UBA_Ubx5_like"/>
    <property type="match status" value="1"/>
</dbReference>
<feature type="region of interest" description="Disordered" evidence="1">
    <location>
        <begin position="51"/>
        <end position="73"/>
    </location>
</feature>
<dbReference type="SUPFAM" id="SSF52833">
    <property type="entry name" value="Thioredoxin-like"/>
    <property type="match status" value="1"/>
</dbReference>
<dbReference type="Pfam" id="PF14555">
    <property type="entry name" value="UBA_4"/>
    <property type="match status" value="1"/>
</dbReference>
<dbReference type="SMART" id="SM00166">
    <property type="entry name" value="UBX"/>
    <property type="match status" value="1"/>
</dbReference>
<evidence type="ECO:0000256" key="1">
    <source>
        <dbReference type="SAM" id="MobiDB-lite"/>
    </source>
</evidence>
<dbReference type="SUPFAM" id="SSF54236">
    <property type="entry name" value="Ubiquitin-like"/>
    <property type="match status" value="1"/>
</dbReference>
<dbReference type="PROSITE" id="PS50033">
    <property type="entry name" value="UBX"/>
    <property type="match status" value="1"/>
</dbReference>
<protein>
    <submittedName>
        <fullName evidence="3">UBX domain-containing protein 5</fullName>
    </submittedName>
</protein>
<dbReference type="Pfam" id="PF13899">
    <property type="entry name" value="Thioredoxin_7"/>
    <property type="match status" value="1"/>
</dbReference>
<dbReference type="InterPro" id="IPR036249">
    <property type="entry name" value="Thioredoxin-like_sf"/>
</dbReference>
<dbReference type="VEuPathDB" id="FungiDB:GVI51_M01221"/>
<dbReference type="GO" id="GO:0043130">
    <property type="term" value="F:ubiquitin binding"/>
    <property type="evidence" value="ECO:0007669"/>
    <property type="project" value="EnsemblFungi"/>
</dbReference>
<dbReference type="SUPFAM" id="SSF46934">
    <property type="entry name" value="UBA-like"/>
    <property type="match status" value="1"/>
</dbReference>
<feature type="region of interest" description="Disordered" evidence="1">
    <location>
        <begin position="378"/>
        <end position="416"/>
    </location>
</feature>
<dbReference type="InterPro" id="IPR029071">
    <property type="entry name" value="Ubiquitin-like_domsf"/>
</dbReference>
<dbReference type="Proteomes" id="UP000054886">
    <property type="component" value="Unassembled WGS sequence"/>
</dbReference>
<dbReference type="Gene3D" id="1.10.8.10">
    <property type="entry name" value="DNA helicase RuvA subunit, C-terminal domain"/>
    <property type="match status" value="1"/>
</dbReference>
<accession>A0A0W0D3T4</accession>
<dbReference type="VEuPathDB" id="FungiDB:CAGL0M01320g"/>
<sequence length="510" mass="57439">MEEEKINNFLVITAVEDADVARQFLDMAGGDVDTAISLYFEHGVSGLPSGGADAGAGTSGASSSVAHAESDSALAERLQQEAYQEPQTDVRPPDEARHETLAETHVFPTTYGGIGGSFGSLRHHSGNVAQDMFDNSTPQGIFNQRMDFDYSDDSSSEGSSSSSSSEFNSNSDDDDEYEYVEEDVVEVDDDGNITERKELVRRLKNPITKEARLAMLFRPPFDIMSKVNLDRAKLKARKKKRWIMINIQDSGVFQCQALNRDIWSNKRVKRLIKKNFIFLQYQFESRNAEPYVHFYGLKSKEELPHIAILDPLTGERLKQWDSTVPRLESFLDEVERFLKDFSLEPGSKNPLIKQPTPELDPTTLSEEQQMELAIRQSLGAGEQEVSPSNNERNTDEVSETEIADAKEEEKPSTGSLFDQIEPINHEEPQNEPGKTTRIQIRTGDGRRMVRRFNLTDTVRNIYEVIKAKLDGFADCQFILSNHQRENLIEKLSLTIAEAELANSSLLVEKE</sequence>
<dbReference type="GO" id="GO:0043161">
    <property type="term" value="P:proteasome-mediated ubiquitin-dependent protein catabolic process"/>
    <property type="evidence" value="ECO:0007669"/>
    <property type="project" value="EnsemblFungi"/>
</dbReference>
<evidence type="ECO:0000313" key="4">
    <source>
        <dbReference type="Proteomes" id="UP000054886"/>
    </source>
</evidence>
<dbReference type="InterPro" id="IPR050730">
    <property type="entry name" value="UBX_domain-protein"/>
</dbReference>
<evidence type="ECO:0000313" key="3">
    <source>
        <dbReference type="EMBL" id="KTB08120.1"/>
    </source>
</evidence>
<comment type="caution">
    <text evidence="3">The sequence shown here is derived from an EMBL/GenBank/DDBJ whole genome shotgun (WGS) entry which is preliminary data.</text>
</comment>
<dbReference type="CDD" id="cd02958">
    <property type="entry name" value="UAS"/>
    <property type="match status" value="1"/>
</dbReference>
<dbReference type="GO" id="GO:0051117">
    <property type="term" value="F:ATPase binding"/>
    <property type="evidence" value="ECO:0007669"/>
    <property type="project" value="EnsemblFungi"/>
</dbReference>
<feature type="domain" description="UBX" evidence="2">
    <location>
        <begin position="431"/>
        <end position="508"/>
    </location>
</feature>
<dbReference type="InterPro" id="IPR006577">
    <property type="entry name" value="UAS"/>
</dbReference>
<dbReference type="CDD" id="cd01767">
    <property type="entry name" value="UBX"/>
    <property type="match status" value="1"/>
</dbReference>
<proteinExistence type="predicted"/>
<dbReference type="InterPro" id="IPR009060">
    <property type="entry name" value="UBA-like_sf"/>
</dbReference>
<name>A0A0W0D3T4_CANGB</name>
<dbReference type="PANTHER" id="PTHR23322">
    <property type="entry name" value="FAS-ASSOCIATED PROTEIN"/>
    <property type="match status" value="1"/>
</dbReference>
<dbReference type="EMBL" id="LLZZ01000106">
    <property type="protein sequence ID" value="KTB08120.1"/>
    <property type="molecule type" value="Genomic_DNA"/>
</dbReference>
<reference evidence="3 4" key="1">
    <citation type="submission" date="2015-10" db="EMBL/GenBank/DDBJ databases">
        <title>Draft genomes sequences of Candida glabrata isolates 1A, 1B, 2A, 2B, 3A and 3B.</title>
        <authorList>
            <person name="Haavelsrud O.E."/>
            <person name="Gaustad P."/>
        </authorList>
    </citation>
    <scope>NUCLEOTIDE SEQUENCE [LARGE SCALE GENOMIC DNA]</scope>
    <source>
        <strain evidence="3">910700640</strain>
    </source>
</reference>
<gene>
    <name evidence="3" type="ORF">AO440_003913</name>
</gene>
<organism evidence="3 4">
    <name type="scientific">Candida glabrata</name>
    <name type="common">Yeast</name>
    <name type="synonym">Torulopsis glabrata</name>
    <dbReference type="NCBI Taxonomy" id="5478"/>
    <lineage>
        <taxon>Eukaryota</taxon>
        <taxon>Fungi</taxon>
        <taxon>Dikarya</taxon>
        <taxon>Ascomycota</taxon>
        <taxon>Saccharomycotina</taxon>
        <taxon>Saccharomycetes</taxon>
        <taxon>Saccharomycetales</taxon>
        <taxon>Saccharomycetaceae</taxon>
        <taxon>Nakaseomyces</taxon>
    </lineage>
</organism>
<dbReference type="VEuPathDB" id="FungiDB:GWK60_M01221"/>
<dbReference type="Gene3D" id="3.10.20.90">
    <property type="entry name" value="Phosphatidylinositol 3-kinase Catalytic Subunit, Chain A, domain 1"/>
    <property type="match status" value="1"/>
</dbReference>
<dbReference type="AlphaFoldDB" id="A0A0W0D3T4"/>
<dbReference type="SMART" id="SM00594">
    <property type="entry name" value="UAS"/>
    <property type="match status" value="1"/>
</dbReference>
<feature type="region of interest" description="Disordered" evidence="1">
    <location>
        <begin position="136"/>
        <end position="175"/>
    </location>
</feature>
<dbReference type="InterPro" id="IPR001012">
    <property type="entry name" value="UBX_dom"/>
</dbReference>
<dbReference type="Pfam" id="PF00789">
    <property type="entry name" value="UBX"/>
    <property type="match status" value="1"/>
</dbReference>
<dbReference type="Gene3D" id="3.40.30.10">
    <property type="entry name" value="Glutaredoxin"/>
    <property type="match status" value="1"/>
</dbReference>
<feature type="compositionally biased region" description="Low complexity" evidence="1">
    <location>
        <begin position="156"/>
        <end position="170"/>
    </location>
</feature>
<evidence type="ECO:0000259" key="2">
    <source>
        <dbReference type="PROSITE" id="PS50033"/>
    </source>
</evidence>